<organism evidence="1 2">
    <name type="scientific">Neiella holothuriorum</name>
    <dbReference type="NCBI Taxonomy" id="2870530"/>
    <lineage>
        <taxon>Bacteria</taxon>
        <taxon>Pseudomonadati</taxon>
        <taxon>Pseudomonadota</taxon>
        <taxon>Gammaproteobacteria</taxon>
        <taxon>Alteromonadales</taxon>
        <taxon>Echinimonadaceae</taxon>
        <taxon>Neiella</taxon>
    </lineage>
</organism>
<dbReference type="RefSeq" id="WP_220102515.1">
    <property type="nucleotide sequence ID" value="NZ_JAHZSS010000002.1"/>
</dbReference>
<evidence type="ECO:0000313" key="1">
    <source>
        <dbReference type="EMBL" id="MBW8189827.1"/>
    </source>
</evidence>
<accession>A0ABS7EBX3</accession>
<keyword evidence="2" id="KW-1185">Reference proteome</keyword>
<dbReference type="Proteomes" id="UP001166251">
    <property type="component" value="Unassembled WGS sequence"/>
</dbReference>
<gene>
    <name evidence="1" type="ORF">K0504_02170</name>
</gene>
<proteinExistence type="predicted"/>
<comment type="caution">
    <text evidence="1">The sequence shown here is derived from an EMBL/GenBank/DDBJ whole genome shotgun (WGS) entry which is preliminary data.</text>
</comment>
<dbReference type="EMBL" id="JAHZSS010000002">
    <property type="protein sequence ID" value="MBW8189827.1"/>
    <property type="molecule type" value="Genomic_DNA"/>
</dbReference>
<reference evidence="1" key="1">
    <citation type="submission" date="2021-07" db="EMBL/GenBank/DDBJ databases">
        <title>Neiella marina sp. nov., isolated from the intestinal content of sea cucumber Apostichopus japonicus.</title>
        <authorList>
            <person name="Bai X."/>
        </authorList>
    </citation>
    <scope>NUCLEOTIDE SEQUENCE</scope>
    <source>
        <strain evidence="1">126</strain>
    </source>
</reference>
<evidence type="ECO:0000313" key="2">
    <source>
        <dbReference type="Proteomes" id="UP001166251"/>
    </source>
</evidence>
<name>A0ABS7EBX3_9GAMM</name>
<protein>
    <submittedName>
        <fullName evidence="1">Uncharacterized protein</fullName>
    </submittedName>
</protein>
<sequence length="79" mass="8456">MSAVIELLEKMGADSSLNNAEAFDAAIAQSELSVELKNALVNKNVTALERQLDVCPDTVCMLIPAEDDDGSEESDAKEE</sequence>